<evidence type="ECO:0000313" key="4">
    <source>
        <dbReference type="EnsemblPlants" id="Pp3c9_2900V3.1"/>
    </source>
</evidence>
<dbReference type="InterPro" id="IPR001251">
    <property type="entry name" value="CRAL-TRIO_dom"/>
</dbReference>
<dbReference type="InterPro" id="IPR036865">
    <property type="entry name" value="CRAL-TRIO_dom_sf"/>
</dbReference>
<accession>A0A2K1K1R1</accession>
<gene>
    <name evidence="4" type="primary">LOC112286325</name>
    <name evidence="3" type="ORF">PHYPA_012191</name>
</gene>
<dbReference type="RefSeq" id="XP_024383865.1">
    <property type="nucleotide sequence ID" value="XM_024528097.2"/>
</dbReference>
<keyword evidence="5" id="KW-1185">Reference proteome</keyword>
<dbReference type="OMA" id="WRVEYGV"/>
<dbReference type="OrthoDB" id="1434354at2759"/>
<evidence type="ECO:0000313" key="3">
    <source>
        <dbReference type="EMBL" id="PNR47718.1"/>
    </source>
</evidence>
<feature type="domain" description="CRAL-TRIO" evidence="2">
    <location>
        <begin position="92"/>
        <end position="254"/>
    </location>
</feature>
<dbReference type="Gramene" id="Pp3c9_2900V3.6">
    <property type="protein sequence ID" value="Pp3c9_2900V3.6"/>
    <property type="gene ID" value="Pp3c9_2900"/>
</dbReference>
<dbReference type="Gramene" id="Pp3c9_2900V3.5">
    <property type="protein sequence ID" value="Pp3c9_2900V3.5"/>
    <property type="gene ID" value="Pp3c9_2900"/>
</dbReference>
<dbReference type="Proteomes" id="UP000006727">
    <property type="component" value="Chromosome 9"/>
</dbReference>
<dbReference type="Gramene" id="Pp3c9_2900V3.8">
    <property type="protein sequence ID" value="Pp3c9_2900V3.8"/>
    <property type="gene ID" value="Pp3c9_2900"/>
</dbReference>
<dbReference type="EnsemblPlants" id="Pp3c9_2900V3.8">
    <property type="protein sequence ID" value="Pp3c9_2900V3.8"/>
    <property type="gene ID" value="Pp3c9_2900"/>
</dbReference>
<dbReference type="EnsemblPlants" id="Pp3c9_2900V3.3">
    <property type="protein sequence ID" value="Pp3c9_2900V3.3"/>
    <property type="gene ID" value="Pp3c9_2900"/>
</dbReference>
<dbReference type="SUPFAM" id="SSF52087">
    <property type="entry name" value="CRAL/TRIO domain"/>
    <property type="match status" value="1"/>
</dbReference>
<evidence type="ECO:0000256" key="1">
    <source>
        <dbReference type="SAM" id="MobiDB-lite"/>
    </source>
</evidence>
<dbReference type="EnsemblPlants" id="Pp3c9_2900V3.4">
    <property type="protein sequence ID" value="Pp3c9_2900V3.4"/>
    <property type="gene ID" value="Pp3c9_2900"/>
</dbReference>
<dbReference type="InterPro" id="IPR011074">
    <property type="entry name" value="CRAL/TRIO_N_dom"/>
</dbReference>
<name>A0A2K1K1R1_PHYPA</name>
<dbReference type="SMART" id="SM00516">
    <property type="entry name" value="SEC14"/>
    <property type="match status" value="1"/>
</dbReference>
<dbReference type="Pfam" id="PF00650">
    <property type="entry name" value="CRAL_TRIO"/>
    <property type="match status" value="1"/>
</dbReference>
<dbReference type="Gramene" id="Pp3c9_2900V3.4">
    <property type="protein sequence ID" value="Pp3c9_2900V3.4"/>
    <property type="gene ID" value="Pp3c9_2900"/>
</dbReference>
<evidence type="ECO:0000259" key="2">
    <source>
        <dbReference type="PROSITE" id="PS50191"/>
    </source>
</evidence>
<dbReference type="InterPro" id="IPR036273">
    <property type="entry name" value="CRAL/TRIO_N_dom_sf"/>
</dbReference>
<evidence type="ECO:0000313" key="5">
    <source>
        <dbReference type="Proteomes" id="UP000006727"/>
    </source>
</evidence>
<dbReference type="PaxDb" id="3218-PP1S213_24V6.1"/>
<dbReference type="GeneID" id="112286325"/>
<dbReference type="Gene3D" id="3.40.525.10">
    <property type="entry name" value="CRAL-TRIO lipid binding domain"/>
    <property type="match status" value="1"/>
</dbReference>
<feature type="region of interest" description="Disordered" evidence="1">
    <location>
        <begin position="1"/>
        <end position="23"/>
    </location>
</feature>
<proteinExistence type="predicted"/>
<organism evidence="3">
    <name type="scientific">Physcomitrium patens</name>
    <name type="common">Spreading-leaved earth moss</name>
    <name type="synonym">Physcomitrella patens</name>
    <dbReference type="NCBI Taxonomy" id="3218"/>
    <lineage>
        <taxon>Eukaryota</taxon>
        <taxon>Viridiplantae</taxon>
        <taxon>Streptophyta</taxon>
        <taxon>Embryophyta</taxon>
        <taxon>Bryophyta</taxon>
        <taxon>Bryophytina</taxon>
        <taxon>Bryopsida</taxon>
        <taxon>Funariidae</taxon>
        <taxon>Funariales</taxon>
        <taxon>Funariaceae</taxon>
        <taxon>Physcomitrium</taxon>
    </lineage>
</organism>
<dbReference type="EnsemblPlants" id="Pp3c9_2900V3.7">
    <property type="protein sequence ID" value="Pp3c9_2900V3.7"/>
    <property type="gene ID" value="Pp3c9_2900"/>
</dbReference>
<dbReference type="RefSeq" id="XP_024383864.1">
    <property type="nucleotide sequence ID" value="XM_024528096.2"/>
</dbReference>
<dbReference type="EMBL" id="ABEU02000009">
    <property type="protein sequence ID" value="PNR47718.1"/>
    <property type="molecule type" value="Genomic_DNA"/>
</dbReference>
<feature type="compositionally biased region" description="Basic and acidic residues" evidence="1">
    <location>
        <begin position="1"/>
        <end position="11"/>
    </location>
</feature>
<dbReference type="PANTHER" id="PTHR46277">
    <property type="entry name" value="OS03G0850700 PROTEIN"/>
    <property type="match status" value="1"/>
</dbReference>
<protein>
    <recommendedName>
        <fullName evidence="2">CRAL-TRIO domain-containing protein</fullName>
    </recommendedName>
</protein>
<reference evidence="3 5" key="2">
    <citation type="journal article" date="2018" name="Plant J.">
        <title>The Physcomitrella patens chromosome-scale assembly reveals moss genome structure and evolution.</title>
        <authorList>
            <person name="Lang D."/>
            <person name="Ullrich K.K."/>
            <person name="Murat F."/>
            <person name="Fuchs J."/>
            <person name="Jenkins J."/>
            <person name="Haas F.B."/>
            <person name="Piednoel M."/>
            <person name="Gundlach H."/>
            <person name="Van Bel M."/>
            <person name="Meyberg R."/>
            <person name="Vives C."/>
            <person name="Morata J."/>
            <person name="Symeonidi A."/>
            <person name="Hiss M."/>
            <person name="Muchero W."/>
            <person name="Kamisugi Y."/>
            <person name="Saleh O."/>
            <person name="Blanc G."/>
            <person name="Decker E.L."/>
            <person name="van Gessel N."/>
            <person name="Grimwood J."/>
            <person name="Hayes R.D."/>
            <person name="Graham S.W."/>
            <person name="Gunter L.E."/>
            <person name="McDaniel S.F."/>
            <person name="Hoernstein S.N.W."/>
            <person name="Larsson A."/>
            <person name="Li F.W."/>
            <person name="Perroud P.F."/>
            <person name="Phillips J."/>
            <person name="Ranjan P."/>
            <person name="Rokshar D.S."/>
            <person name="Rothfels C.J."/>
            <person name="Schneider L."/>
            <person name="Shu S."/>
            <person name="Stevenson D.W."/>
            <person name="Thummler F."/>
            <person name="Tillich M."/>
            <person name="Villarreal Aguilar J.C."/>
            <person name="Widiez T."/>
            <person name="Wong G.K."/>
            <person name="Wymore A."/>
            <person name="Zhang Y."/>
            <person name="Zimmer A.D."/>
            <person name="Quatrano R.S."/>
            <person name="Mayer K.F.X."/>
            <person name="Goodstein D."/>
            <person name="Casacuberta J.M."/>
            <person name="Vandepoele K."/>
            <person name="Reski R."/>
            <person name="Cuming A.C."/>
            <person name="Tuskan G.A."/>
            <person name="Maumus F."/>
            <person name="Salse J."/>
            <person name="Schmutz J."/>
            <person name="Rensing S.A."/>
        </authorList>
    </citation>
    <scope>NUCLEOTIDE SEQUENCE [LARGE SCALE GENOMIC DNA]</scope>
    <source>
        <strain evidence="4 5">cv. Gransden 2004</strain>
    </source>
</reference>
<dbReference type="RefSeq" id="XP_024383867.1">
    <property type="nucleotide sequence ID" value="XM_024528099.2"/>
</dbReference>
<dbReference type="CDD" id="cd00170">
    <property type="entry name" value="SEC14"/>
    <property type="match status" value="1"/>
</dbReference>
<dbReference type="Pfam" id="PF03765">
    <property type="entry name" value="CRAL_TRIO_N"/>
    <property type="match status" value="1"/>
</dbReference>
<dbReference type="EnsemblPlants" id="Pp3c9_2900V3.5">
    <property type="protein sequence ID" value="Pp3c9_2900V3.5"/>
    <property type="gene ID" value="Pp3c9_2900"/>
</dbReference>
<dbReference type="RefSeq" id="XP_024383866.1">
    <property type="nucleotide sequence ID" value="XM_024528098.2"/>
</dbReference>
<dbReference type="EnsemblPlants" id="Pp3c9_2900V3.1">
    <property type="protein sequence ID" value="Pp3c9_2900V3.1"/>
    <property type="gene ID" value="Pp3c9_2900"/>
</dbReference>
<dbReference type="SUPFAM" id="SSF46938">
    <property type="entry name" value="CRAL/TRIO N-terminal domain"/>
    <property type="match status" value="1"/>
</dbReference>
<dbReference type="Gramene" id="Pp3c9_2900V3.7">
    <property type="protein sequence ID" value="Pp3c9_2900V3.7"/>
    <property type="gene ID" value="Pp3c9_2900"/>
</dbReference>
<dbReference type="PROSITE" id="PS50191">
    <property type="entry name" value="CRAL_TRIO"/>
    <property type="match status" value="1"/>
</dbReference>
<dbReference type="EnsemblPlants" id="Pp3c9_2900V3.6">
    <property type="protein sequence ID" value="Pp3c9_2900V3.6"/>
    <property type="gene ID" value="Pp3c9_2900"/>
</dbReference>
<dbReference type="AlphaFoldDB" id="A0A2K1K1R1"/>
<sequence length="270" mass="30784">MTGAEKMEEGVGHGQNGGHEVVGVGRDGMEIEVLKQMRAMLAKVDPTSKDTDDATLLRFLRARSMCVPKACKMFAEHQKWRREYFPQGHAQEDEIKDELTAGKFFMQGHDRKGRPIALLLGAKHVSSKKTIERQKQALSYLMDKLICSMPPGEEKFIVISDLKDLKLKNLDFRGFISAFNFMQAYYPERLGKVYALHIPQLFWAFWKLVHPFLDDVTKAKISFVEDDKIEETLLKDISLEEIPTLYGGSKELVPLELAQPPGWPQFKPVT</sequence>
<dbReference type="SMART" id="SM01100">
    <property type="entry name" value="CRAL_TRIO_N"/>
    <property type="match status" value="1"/>
</dbReference>
<dbReference type="Gramene" id="Pp3c9_2900V3.3">
    <property type="protein sequence ID" value="Pp3c9_2900V3.3"/>
    <property type="gene ID" value="Pp3c9_2900"/>
</dbReference>
<reference evidence="3 5" key="1">
    <citation type="journal article" date="2008" name="Science">
        <title>The Physcomitrella genome reveals evolutionary insights into the conquest of land by plants.</title>
        <authorList>
            <person name="Rensing S."/>
            <person name="Lang D."/>
            <person name="Zimmer A."/>
            <person name="Terry A."/>
            <person name="Salamov A."/>
            <person name="Shapiro H."/>
            <person name="Nishiyama T."/>
            <person name="Perroud P.-F."/>
            <person name="Lindquist E."/>
            <person name="Kamisugi Y."/>
            <person name="Tanahashi T."/>
            <person name="Sakakibara K."/>
            <person name="Fujita T."/>
            <person name="Oishi K."/>
            <person name="Shin-I T."/>
            <person name="Kuroki Y."/>
            <person name="Toyoda A."/>
            <person name="Suzuki Y."/>
            <person name="Hashimoto A."/>
            <person name="Yamaguchi K."/>
            <person name="Sugano A."/>
            <person name="Kohara Y."/>
            <person name="Fujiyama A."/>
            <person name="Anterola A."/>
            <person name="Aoki S."/>
            <person name="Ashton N."/>
            <person name="Barbazuk W.B."/>
            <person name="Barker E."/>
            <person name="Bennetzen J."/>
            <person name="Bezanilla M."/>
            <person name="Blankenship R."/>
            <person name="Cho S.H."/>
            <person name="Dutcher S."/>
            <person name="Estelle M."/>
            <person name="Fawcett J.A."/>
            <person name="Gundlach H."/>
            <person name="Hanada K."/>
            <person name="Heyl A."/>
            <person name="Hicks K.A."/>
            <person name="Hugh J."/>
            <person name="Lohr M."/>
            <person name="Mayer K."/>
            <person name="Melkozernov A."/>
            <person name="Murata T."/>
            <person name="Nelson D."/>
            <person name="Pils B."/>
            <person name="Prigge M."/>
            <person name="Reiss B."/>
            <person name="Renner T."/>
            <person name="Rombauts S."/>
            <person name="Rushton P."/>
            <person name="Sanderfoot A."/>
            <person name="Schween G."/>
            <person name="Shiu S.-H."/>
            <person name="Stueber K."/>
            <person name="Theodoulou F.L."/>
            <person name="Tu H."/>
            <person name="Van de Peer Y."/>
            <person name="Verrier P.J."/>
            <person name="Waters E."/>
            <person name="Wood A."/>
            <person name="Yang L."/>
            <person name="Cove D."/>
            <person name="Cuming A."/>
            <person name="Hasebe M."/>
            <person name="Lucas S."/>
            <person name="Mishler D.B."/>
            <person name="Reski R."/>
            <person name="Grigoriev I."/>
            <person name="Quatrano R.S."/>
            <person name="Boore J.L."/>
        </authorList>
    </citation>
    <scope>NUCLEOTIDE SEQUENCE [LARGE SCALE GENOMIC DNA]</scope>
    <source>
        <strain evidence="4 5">cv. Gransden 2004</strain>
    </source>
</reference>
<dbReference type="Gramene" id="Pp3c9_2900V3.1">
    <property type="protein sequence ID" value="Pp3c9_2900V3.1"/>
    <property type="gene ID" value="Pp3c9_2900"/>
</dbReference>
<dbReference type="PANTHER" id="PTHR46277:SF3">
    <property type="entry name" value="BINDING PROTEIN, PUTATIVE-RELATED"/>
    <property type="match status" value="1"/>
</dbReference>
<reference evidence="4" key="3">
    <citation type="submission" date="2020-12" db="UniProtKB">
        <authorList>
            <consortium name="EnsemblPlants"/>
        </authorList>
    </citation>
    <scope>IDENTIFICATION</scope>
</reference>